<evidence type="ECO:0000313" key="17">
    <source>
        <dbReference type="Proteomes" id="UP000240830"/>
    </source>
</evidence>
<keyword evidence="4" id="KW-0444">Lipid biosynthesis</keyword>
<dbReference type="SUPFAM" id="SSF55060">
    <property type="entry name" value="GHMP Kinase, C-terminal domain"/>
    <property type="match status" value="1"/>
</dbReference>
<dbReference type="InterPro" id="IPR020568">
    <property type="entry name" value="Ribosomal_Su5_D2-typ_SF"/>
</dbReference>
<dbReference type="GO" id="GO:0004163">
    <property type="term" value="F:diphosphomevalonate decarboxylase activity"/>
    <property type="evidence" value="ECO:0007669"/>
    <property type="project" value="UniProtKB-EC"/>
</dbReference>
<dbReference type="InterPro" id="IPR005935">
    <property type="entry name" value="Mev_decarb"/>
</dbReference>
<sequence>MYEAEAPVNIALVKYWGKRDVSLNLPTNSSLSVTLETCTSSDLQLVTRTIVEPHHEDSVILNGVESAPNERIKRCLKYLRSIADFPCVKVRTENMFPTAAGLASSASGYAALVTAISGMIPLDANQKSIAARLGSGSACRSLFDGFVLWESGIQTDGSDSISKSIIAPGHWPELCCLVLILSAAEKAVSSAAGMERTVHTSELFPSRLEKVPDHIAHLLRAIEQRDFSKFAELVMRDSNQFHAVCMDSYPPVFYLNEASRTVIHLVHGYNRENVRLAYTFDAGPNAFIFCLEAELQSAKELFLSQIPGLATSNIVECRVGRGAH</sequence>
<keyword evidence="12 13" id="KW-0456">Lyase</keyword>
<protein>
    <recommendedName>
        <fullName evidence="3 13">Diphosphomevalonate decarboxylase</fullName>
        <ecNumber evidence="3 13">4.1.1.33</ecNumber>
    </recommendedName>
</protein>
<dbReference type="PIRSF" id="PIRSF015950">
    <property type="entry name" value="Mev_P_decrbx"/>
    <property type="match status" value="1"/>
</dbReference>
<evidence type="ECO:0000259" key="14">
    <source>
        <dbReference type="Pfam" id="PF18376"/>
    </source>
</evidence>
<reference evidence="16 17" key="1">
    <citation type="submission" date="2016-10" db="EMBL/GenBank/DDBJ databases">
        <title>The genome of Paramicrosporidium saccamoebae is the missing link in understanding Cryptomycota and Microsporidia evolution.</title>
        <authorList>
            <person name="Quandt C.A."/>
            <person name="Beaudet D."/>
            <person name="Corsaro D."/>
            <person name="Michel R."/>
            <person name="Corradi N."/>
            <person name="James T."/>
        </authorList>
    </citation>
    <scope>NUCLEOTIDE SEQUENCE [LARGE SCALE GENOMIC DNA]</scope>
    <source>
        <strain evidence="16 17">KSL3</strain>
    </source>
</reference>
<dbReference type="InterPro" id="IPR014721">
    <property type="entry name" value="Ribsml_uS5_D2-typ_fold_subgr"/>
</dbReference>
<comment type="similarity">
    <text evidence="2 13">Belongs to the diphosphomevalonate decarboxylase family.</text>
</comment>
<dbReference type="SUPFAM" id="SSF54211">
    <property type="entry name" value="Ribosomal protein S5 domain 2-like"/>
    <property type="match status" value="1"/>
</dbReference>
<evidence type="ECO:0000256" key="8">
    <source>
        <dbReference type="ARBA" id="ARBA00023011"/>
    </source>
</evidence>
<accession>A0A2H9TLM2</accession>
<evidence type="ECO:0000256" key="6">
    <source>
        <dbReference type="ARBA" id="ARBA00022840"/>
    </source>
</evidence>
<keyword evidence="6 13" id="KW-0067">ATP-binding</keyword>
<dbReference type="Pfam" id="PF18376">
    <property type="entry name" value="MDD_C"/>
    <property type="match status" value="1"/>
</dbReference>
<feature type="domain" description="Mvd1 C-terminal" evidence="14">
    <location>
        <begin position="176"/>
        <end position="307"/>
    </location>
</feature>
<dbReference type="GO" id="GO:0005524">
    <property type="term" value="F:ATP binding"/>
    <property type="evidence" value="ECO:0007669"/>
    <property type="project" value="UniProtKB-UniRule"/>
</dbReference>
<dbReference type="AlphaFoldDB" id="A0A2H9TLM2"/>
<evidence type="ECO:0000259" key="15">
    <source>
        <dbReference type="Pfam" id="PF22700"/>
    </source>
</evidence>
<evidence type="ECO:0000256" key="3">
    <source>
        <dbReference type="ARBA" id="ARBA00012296"/>
    </source>
</evidence>
<dbReference type="PANTHER" id="PTHR10977:SF3">
    <property type="entry name" value="DIPHOSPHOMEVALONATE DECARBOXYLASE"/>
    <property type="match status" value="1"/>
</dbReference>
<keyword evidence="5 13" id="KW-0547">Nucleotide-binding</keyword>
<evidence type="ECO:0000256" key="13">
    <source>
        <dbReference type="PIRNR" id="PIRNR015950"/>
    </source>
</evidence>
<dbReference type="Gene3D" id="3.30.70.890">
    <property type="entry name" value="GHMP kinase, C-terminal domain"/>
    <property type="match status" value="1"/>
</dbReference>
<keyword evidence="9 13" id="KW-0443">Lipid metabolism</keyword>
<evidence type="ECO:0000256" key="12">
    <source>
        <dbReference type="ARBA" id="ARBA00023239"/>
    </source>
</evidence>
<evidence type="ECO:0000256" key="9">
    <source>
        <dbReference type="ARBA" id="ARBA00023098"/>
    </source>
</evidence>
<dbReference type="UniPathway" id="UPA00057"/>
<evidence type="ECO:0000256" key="4">
    <source>
        <dbReference type="ARBA" id="ARBA00022516"/>
    </source>
</evidence>
<dbReference type="EMBL" id="MTSL01000108">
    <property type="protein sequence ID" value="PJF18655.1"/>
    <property type="molecule type" value="Genomic_DNA"/>
</dbReference>
<dbReference type="NCBIfam" id="TIGR01240">
    <property type="entry name" value="mevDPdecarb"/>
    <property type="match status" value="1"/>
</dbReference>
<comment type="caution">
    <text evidence="16">The sequence shown here is derived from an EMBL/GenBank/DDBJ whole genome shotgun (WGS) entry which is preliminary data.</text>
</comment>
<keyword evidence="10" id="KW-1207">Sterol metabolism</keyword>
<evidence type="ECO:0000313" key="16">
    <source>
        <dbReference type="EMBL" id="PJF18655.1"/>
    </source>
</evidence>
<gene>
    <name evidence="16" type="ORF">PSACC_01534</name>
</gene>
<dbReference type="GO" id="GO:0006696">
    <property type="term" value="P:ergosterol biosynthetic process"/>
    <property type="evidence" value="ECO:0007669"/>
    <property type="project" value="EnsemblFungi"/>
</dbReference>
<dbReference type="EC" id="4.1.1.33" evidence="3 13"/>
<dbReference type="Gene3D" id="3.30.230.10">
    <property type="match status" value="1"/>
</dbReference>
<evidence type="ECO:0000256" key="2">
    <source>
        <dbReference type="ARBA" id="ARBA00008831"/>
    </source>
</evidence>
<name>A0A2H9TLM2_9FUNG</name>
<evidence type="ECO:0000256" key="10">
    <source>
        <dbReference type="ARBA" id="ARBA00023166"/>
    </source>
</evidence>
<dbReference type="InterPro" id="IPR053859">
    <property type="entry name" value="MVD-like_N"/>
</dbReference>
<dbReference type="OrthoDB" id="10253702at2759"/>
<proteinExistence type="inferred from homology"/>
<dbReference type="GO" id="GO:0019287">
    <property type="term" value="P:isopentenyl diphosphate biosynthetic process, mevalonate pathway"/>
    <property type="evidence" value="ECO:0007669"/>
    <property type="project" value="UniProtKB-UniPathway"/>
</dbReference>
<dbReference type="Pfam" id="PF22700">
    <property type="entry name" value="MVD-like_N"/>
    <property type="match status" value="1"/>
</dbReference>
<dbReference type="Proteomes" id="UP000240830">
    <property type="component" value="Unassembled WGS sequence"/>
</dbReference>
<evidence type="ECO:0000256" key="7">
    <source>
        <dbReference type="ARBA" id="ARBA00022955"/>
    </source>
</evidence>
<dbReference type="InterPro" id="IPR036554">
    <property type="entry name" value="GHMP_kinase_C_sf"/>
</dbReference>
<keyword evidence="11" id="KW-0753">Steroid metabolism</keyword>
<dbReference type="InterPro" id="IPR041431">
    <property type="entry name" value="Mvd1_C"/>
</dbReference>
<keyword evidence="17" id="KW-1185">Reference proteome</keyword>
<comment type="pathway">
    <text evidence="1">Isoprenoid biosynthesis; isopentenyl diphosphate biosynthesis via mevalonate pathway; isopentenyl diphosphate from (R)-mevalonate: step 3/3.</text>
</comment>
<organism evidence="16 17">
    <name type="scientific">Paramicrosporidium saccamoebae</name>
    <dbReference type="NCBI Taxonomy" id="1246581"/>
    <lineage>
        <taxon>Eukaryota</taxon>
        <taxon>Fungi</taxon>
        <taxon>Fungi incertae sedis</taxon>
        <taxon>Cryptomycota</taxon>
        <taxon>Cryptomycota incertae sedis</taxon>
        <taxon>Paramicrosporidium</taxon>
    </lineage>
</organism>
<comment type="catalytic activity">
    <reaction evidence="13">
        <text>(R)-5-diphosphomevalonate + ATP = isopentenyl diphosphate + ADP + phosphate + CO2</text>
        <dbReference type="Rhea" id="RHEA:23732"/>
        <dbReference type="ChEBI" id="CHEBI:16526"/>
        <dbReference type="ChEBI" id="CHEBI:30616"/>
        <dbReference type="ChEBI" id="CHEBI:43474"/>
        <dbReference type="ChEBI" id="CHEBI:57557"/>
        <dbReference type="ChEBI" id="CHEBI:128769"/>
        <dbReference type="ChEBI" id="CHEBI:456216"/>
        <dbReference type="EC" id="4.1.1.33"/>
    </reaction>
</comment>
<dbReference type="PANTHER" id="PTHR10977">
    <property type="entry name" value="DIPHOSPHOMEVALONATE DECARBOXYLASE"/>
    <property type="match status" value="1"/>
</dbReference>
<keyword evidence="8" id="KW-0756">Sterol biosynthesis</keyword>
<dbReference type="InterPro" id="IPR029765">
    <property type="entry name" value="Mev_diP_decarb"/>
</dbReference>
<evidence type="ECO:0000256" key="5">
    <source>
        <dbReference type="ARBA" id="ARBA00022741"/>
    </source>
</evidence>
<dbReference type="GO" id="GO:0005829">
    <property type="term" value="C:cytosol"/>
    <property type="evidence" value="ECO:0007669"/>
    <property type="project" value="InterPro"/>
</dbReference>
<keyword evidence="7" id="KW-0752">Steroid biosynthesis</keyword>
<feature type="domain" description="Diphosphomevalonate decarboxylase-like N-terminal" evidence="15">
    <location>
        <begin position="6"/>
        <end position="161"/>
    </location>
</feature>
<dbReference type="STRING" id="1246581.A0A2H9TLM2"/>
<evidence type="ECO:0000256" key="1">
    <source>
        <dbReference type="ARBA" id="ARBA00005055"/>
    </source>
</evidence>
<evidence type="ECO:0000256" key="11">
    <source>
        <dbReference type="ARBA" id="ARBA00023221"/>
    </source>
</evidence>